<dbReference type="Pfam" id="PF25917">
    <property type="entry name" value="BSH_RND"/>
    <property type="match status" value="1"/>
</dbReference>
<dbReference type="KEGG" id="sgp:SpiGrapes_2301"/>
<feature type="domain" description="YknX-like C-terminal permuted SH3-like" evidence="5">
    <location>
        <begin position="234"/>
        <end position="299"/>
    </location>
</feature>
<feature type="chain" id="PRO_5003513858" evidence="2">
    <location>
        <begin position="22"/>
        <end position="309"/>
    </location>
</feature>
<keyword evidence="2" id="KW-0732">Signal</keyword>
<feature type="domain" description="CusB-like beta-barrel" evidence="4">
    <location>
        <begin position="155"/>
        <end position="227"/>
    </location>
</feature>
<dbReference type="AlphaFoldDB" id="G8QSE7"/>
<feature type="signal peptide" evidence="2">
    <location>
        <begin position="1"/>
        <end position="21"/>
    </location>
</feature>
<evidence type="ECO:0000313" key="7">
    <source>
        <dbReference type="Proteomes" id="UP000005632"/>
    </source>
</evidence>
<protein>
    <submittedName>
        <fullName evidence="6">RND family efflux transporter, MFP subunit</fullName>
    </submittedName>
</protein>
<reference evidence="6 7" key="1">
    <citation type="submission" date="2011-11" db="EMBL/GenBank/DDBJ databases">
        <title>Complete sequence of Spirochaeta sp. grapes.</title>
        <authorList>
            <consortium name="US DOE Joint Genome Institute"/>
            <person name="Lucas S."/>
            <person name="Han J."/>
            <person name="Lapidus A."/>
            <person name="Cheng J.-F."/>
            <person name="Goodwin L."/>
            <person name="Pitluck S."/>
            <person name="Peters L."/>
            <person name="Ovchinnikova G."/>
            <person name="Munk A.C."/>
            <person name="Detter J.C."/>
            <person name="Han C."/>
            <person name="Tapia R."/>
            <person name="Land M."/>
            <person name="Hauser L."/>
            <person name="Kyrpides N."/>
            <person name="Ivanova N."/>
            <person name="Pagani I."/>
            <person name="Ritalahtilisa K."/>
            <person name="Loeffler F."/>
            <person name="Woyke T."/>
        </authorList>
    </citation>
    <scope>NUCLEOTIDE SEQUENCE [LARGE SCALE GENOMIC DNA]</scope>
    <source>
        <strain evidence="7">ATCC BAA-1885 / DSM 22778 / Grapes</strain>
    </source>
</reference>
<dbReference type="Gene3D" id="2.40.420.20">
    <property type="match status" value="1"/>
</dbReference>
<dbReference type="SUPFAM" id="SSF111369">
    <property type="entry name" value="HlyD-like secretion proteins"/>
    <property type="match status" value="1"/>
</dbReference>
<dbReference type="STRING" id="158190.SpiGrapes_2301"/>
<dbReference type="Proteomes" id="UP000005632">
    <property type="component" value="Chromosome"/>
</dbReference>
<dbReference type="InterPro" id="IPR058792">
    <property type="entry name" value="Beta-barrel_RND_2"/>
</dbReference>
<sequence length="309" mass="33201">MKKYILAVTCLFLLLSLSGCSKIKSIISPAQEPVATEVKVEEPKATAVQTYIVGTSALVSSHNFGGDVYPVESLDVYSETTGKIVSVSVSEGDFVEKDQVIAEIDQSKPGLNYNISTVKAPMSGVLVSLSAQKGGIATPNIPVGKVISADNLEIRFSVVERYLSLVNLGQKALVTFDAYPTLVFPATITRLSPVLDRASRTRTIYCTLNEKDSRVIAGMYAKIKVITEEKDNCIVVPRATVLTENEQSYVYVVENSIARKVKVTIGIESEGLLEITSGLKAGMQIVDKGQNLISDGTKVLISSTVEGSN</sequence>
<dbReference type="Gene3D" id="2.40.30.170">
    <property type="match status" value="1"/>
</dbReference>
<dbReference type="PROSITE" id="PS51257">
    <property type="entry name" value="PROKAR_LIPOPROTEIN"/>
    <property type="match status" value="1"/>
</dbReference>
<evidence type="ECO:0000256" key="1">
    <source>
        <dbReference type="ARBA" id="ARBA00009477"/>
    </source>
</evidence>
<dbReference type="Pfam" id="PF25989">
    <property type="entry name" value="YknX_C"/>
    <property type="match status" value="1"/>
</dbReference>
<dbReference type="HOGENOM" id="CLU_018816_1_2_12"/>
<evidence type="ECO:0000313" key="6">
    <source>
        <dbReference type="EMBL" id="AEV30077.1"/>
    </source>
</evidence>
<dbReference type="Pfam" id="PF25954">
    <property type="entry name" value="Beta-barrel_RND_2"/>
    <property type="match status" value="1"/>
</dbReference>
<dbReference type="RefSeq" id="WP_014270918.1">
    <property type="nucleotide sequence ID" value="NC_016633.1"/>
</dbReference>
<dbReference type="NCBIfam" id="TIGR01730">
    <property type="entry name" value="RND_mfp"/>
    <property type="match status" value="1"/>
</dbReference>
<keyword evidence="7" id="KW-1185">Reference proteome</keyword>
<dbReference type="EMBL" id="CP003155">
    <property type="protein sequence ID" value="AEV30077.1"/>
    <property type="molecule type" value="Genomic_DNA"/>
</dbReference>
<dbReference type="PANTHER" id="PTHR30469:SF38">
    <property type="entry name" value="HLYD FAMILY SECRETION PROTEIN"/>
    <property type="match status" value="1"/>
</dbReference>
<name>G8QSE7_SPHPG</name>
<dbReference type="InterPro" id="IPR006143">
    <property type="entry name" value="RND_pump_MFP"/>
</dbReference>
<organism evidence="6 7">
    <name type="scientific">Sphaerochaeta pleomorpha (strain ATCC BAA-1885 / DSM 22778 / Grapes)</name>
    <dbReference type="NCBI Taxonomy" id="158190"/>
    <lineage>
        <taxon>Bacteria</taxon>
        <taxon>Pseudomonadati</taxon>
        <taxon>Spirochaetota</taxon>
        <taxon>Spirochaetia</taxon>
        <taxon>Spirochaetales</taxon>
        <taxon>Sphaerochaetaceae</taxon>
        <taxon>Sphaerochaeta</taxon>
    </lineage>
</organism>
<feature type="domain" description="Multidrug resistance protein MdtA-like barrel-sandwich hybrid" evidence="3">
    <location>
        <begin position="74"/>
        <end position="138"/>
    </location>
</feature>
<evidence type="ECO:0000259" key="3">
    <source>
        <dbReference type="Pfam" id="PF25917"/>
    </source>
</evidence>
<dbReference type="PANTHER" id="PTHR30469">
    <property type="entry name" value="MULTIDRUG RESISTANCE PROTEIN MDTA"/>
    <property type="match status" value="1"/>
</dbReference>
<proteinExistence type="inferred from homology"/>
<dbReference type="GO" id="GO:1990281">
    <property type="term" value="C:efflux pump complex"/>
    <property type="evidence" value="ECO:0007669"/>
    <property type="project" value="TreeGrafter"/>
</dbReference>
<comment type="similarity">
    <text evidence="1">Belongs to the membrane fusion protein (MFP) (TC 8.A.1) family.</text>
</comment>
<dbReference type="InterPro" id="IPR058625">
    <property type="entry name" value="MdtA-like_BSH"/>
</dbReference>
<evidence type="ECO:0000256" key="2">
    <source>
        <dbReference type="SAM" id="SignalP"/>
    </source>
</evidence>
<evidence type="ECO:0000259" key="4">
    <source>
        <dbReference type="Pfam" id="PF25954"/>
    </source>
</evidence>
<dbReference type="eggNOG" id="COG0845">
    <property type="taxonomic scope" value="Bacteria"/>
</dbReference>
<evidence type="ECO:0000259" key="5">
    <source>
        <dbReference type="Pfam" id="PF25989"/>
    </source>
</evidence>
<dbReference type="InterPro" id="IPR058637">
    <property type="entry name" value="YknX-like_C"/>
</dbReference>
<dbReference type="GO" id="GO:0015562">
    <property type="term" value="F:efflux transmembrane transporter activity"/>
    <property type="evidence" value="ECO:0007669"/>
    <property type="project" value="TreeGrafter"/>
</dbReference>
<accession>G8QSE7</accession>
<dbReference type="Gene3D" id="2.40.50.100">
    <property type="match status" value="1"/>
</dbReference>
<gene>
    <name evidence="6" type="ordered locus">SpiGrapes_2301</name>
</gene>